<dbReference type="GO" id="GO:0000049">
    <property type="term" value="F:tRNA binding"/>
    <property type="evidence" value="ECO:0007669"/>
    <property type="project" value="UniProtKB-KW"/>
</dbReference>
<dbReference type="Gene3D" id="3.30.930.10">
    <property type="entry name" value="Bira Bifunctional Protein, Domain 2"/>
    <property type="match status" value="1"/>
</dbReference>
<comment type="cofactor">
    <cofactor evidence="14">
        <name>Zn(2+)</name>
        <dbReference type="ChEBI" id="CHEBI:29105"/>
    </cofactor>
    <text evidence="14">Binds 1 zinc ion per subunit.</text>
</comment>
<dbReference type="AlphaFoldDB" id="A0A7W9HKY1"/>
<dbReference type="InterPro" id="IPR036621">
    <property type="entry name" value="Anticodon-bd_dom_sf"/>
</dbReference>
<dbReference type="CDD" id="cd00860">
    <property type="entry name" value="ThrRS_anticodon"/>
    <property type="match status" value="1"/>
</dbReference>
<dbReference type="EC" id="6.1.1.3" evidence="14"/>
<keyword evidence="10 14" id="KW-0694">RNA-binding</keyword>
<feature type="domain" description="Aminoacyl-transfer RNA synthetases class-II family profile" evidence="15">
    <location>
        <begin position="295"/>
        <end position="570"/>
    </location>
</feature>
<comment type="caution">
    <text evidence="17">The sequence shown here is derived from an EMBL/GenBank/DDBJ whole genome shotgun (WGS) entry which is preliminary data.</text>
</comment>
<evidence type="ECO:0000256" key="3">
    <source>
        <dbReference type="ARBA" id="ARBA00022490"/>
    </source>
</evidence>
<evidence type="ECO:0000259" key="15">
    <source>
        <dbReference type="PROSITE" id="PS50862"/>
    </source>
</evidence>
<keyword evidence="18" id="KW-1185">Reference proteome</keyword>
<dbReference type="InterPro" id="IPR002320">
    <property type="entry name" value="Thr-tRNA-ligase_IIa"/>
</dbReference>
<proteinExistence type="inferred from homology"/>
<evidence type="ECO:0000256" key="4">
    <source>
        <dbReference type="ARBA" id="ARBA00022555"/>
    </source>
</evidence>
<keyword evidence="8 14" id="KW-0862">Zinc</keyword>
<reference evidence="17 18" key="1">
    <citation type="submission" date="2020-08" db="EMBL/GenBank/DDBJ databases">
        <title>Sequencing the genomes of 1000 actinobacteria strains.</title>
        <authorList>
            <person name="Klenk H.-P."/>
        </authorList>
    </citation>
    <scope>NUCLEOTIDE SEQUENCE [LARGE SCALE GENOMIC DNA]</scope>
    <source>
        <strain evidence="17 18">DSM 45486</strain>
    </source>
</reference>
<dbReference type="InterPro" id="IPR018163">
    <property type="entry name" value="Thr/Ala-tRNA-synth_IIc_edit"/>
</dbReference>
<keyword evidence="12 14" id="KW-0030">Aminoacyl-tRNA synthetase</keyword>
<dbReference type="Pfam" id="PF00587">
    <property type="entry name" value="tRNA-synt_2b"/>
    <property type="match status" value="1"/>
</dbReference>
<dbReference type="Proteomes" id="UP000552097">
    <property type="component" value="Unassembled WGS sequence"/>
</dbReference>
<dbReference type="FunFam" id="3.30.980.10:FF:000005">
    <property type="entry name" value="Threonyl-tRNA synthetase, mitochondrial"/>
    <property type="match status" value="1"/>
</dbReference>
<dbReference type="InterPro" id="IPR047246">
    <property type="entry name" value="ThrRS_anticodon"/>
</dbReference>
<dbReference type="SUPFAM" id="SSF52954">
    <property type="entry name" value="Class II aaRS ABD-related"/>
    <property type="match status" value="1"/>
</dbReference>
<evidence type="ECO:0000256" key="10">
    <source>
        <dbReference type="ARBA" id="ARBA00022884"/>
    </source>
</evidence>
<evidence type="ECO:0000256" key="5">
    <source>
        <dbReference type="ARBA" id="ARBA00022598"/>
    </source>
</evidence>
<dbReference type="InterPro" id="IPR002314">
    <property type="entry name" value="aa-tRNA-synt_IIb"/>
</dbReference>
<dbReference type="SUPFAM" id="SSF55681">
    <property type="entry name" value="Class II aaRS and biotin synthetases"/>
    <property type="match status" value="1"/>
</dbReference>
<dbReference type="Pfam" id="PF07973">
    <property type="entry name" value="tRNA_SAD"/>
    <property type="match status" value="1"/>
</dbReference>
<evidence type="ECO:0000256" key="9">
    <source>
        <dbReference type="ARBA" id="ARBA00022840"/>
    </source>
</evidence>
<dbReference type="NCBIfam" id="TIGR00418">
    <property type="entry name" value="thrS"/>
    <property type="match status" value="1"/>
</dbReference>
<dbReference type="FunFam" id="3.30.54.20:FF:000003">
    <property type="entry name" value="Threonine--tRNA ligase"/>
    <property type="match status" value="1"/>
</dbReference>
<dbReference type="PRINTS" id="PR01047">
    <property type="entry name" value="TRNASYNTHTHR"/>
</dbReference>
<dbReference type="Pfam" id="PF03129">
    <property type="entry name" value="HGTP_anticodon"/>
    <property type="match status" value="1"/>
</dbReference>
<dbReference type="SUPFAM" id="SSF55186">
    <property type="entry name" value="ThrRS/AlaRS common domain"/>
    <property type="match status" value="1"/>
</dbReference>
<keyword evidence="11 14" id="KW-0648">Protein biosynthesis</keyword>
<dbReference type="GO" id="GO:0004829">
    <property type="term" value="F:threonine-tRNA ligase activity"/>
    <property type="evidence" value="ECO:0007669"/>
    <property type="project" value="UniProtKB-UniRule"/>
</dbReference>
<comment type="subunit">
    <text evidence="14">Homodimer.</text>
</comment>
<gene>
    <name evidence="14" type="primary">thrS</name>
    <name evidence="17" type="ORF">F4560_003981</name>
</gene>
<keyword evidence="6 14" id="KW-0479">Metal-binding</keyword>
<comment type="similarity">
    <text evidence="2 14">Belongs to the class-II aminoacyl-tRNA synthetase family.</text>
</comment>
<keyword evidence="3 14" id="KW-0963">Cytoplasm</keyword>
<feature type="binding site" evidence="14">
    <location>
        <position position="420"/>
    </location>
    <ligand>
        <name>Zn(2+)</name>
        <dbReference type="ChEBI" id="CHEBI:29105"/>
        <note>catalytic</note>
    </ligand>
</feature>
<dbReference type="PANTHER" id="PTHR11451">
    <property type="entry name" value="THREONINE-TRNA LIGASE"/>
    <property type="match status" value="1"/>
</dbReference>
<dbReference type="GO" id="GO:0005524">
    <property type="term" value="F:ATP binding"/>
    <property type="evidence" value="ECO:0007669"/>
    <property type="project" value="UniProtKB-UniRule"/>
</dbReference>
<evidence type="ECO:0000256" key="1">
    <source>
        <dbReference type="ARBA" id="ARBA00004496"/>
    </source>
</evidence>
<dbReference type="FunFam" id="3.40.50.800:FF:000001">
    <property type="entry name" value="Threonine--tRNA ligase"/>
    <property type="match status" value="1"/>
</dbReference>
<evidence type="ECO:0000256" key="13">
    <source>
        <dbReference type="ARBA" id="ARBA00049515"/>
    </source>
</evidence>
<evidence type="ECO:0000313" key="18">
    <source>
        <dbReference type="Proteomes" id="UP000552097"/>
    </source>
</evidence>
<evidence type="ECO:0000256" key="2">
    <source>
        <dbReference type="ARBA" id="ARBA00008226"/>
    </source>
</evidence>
<accession>A0A7W9HKY1</accession>
<dbReference type="SMART" id="SM00863">
    <property type="entry name" value="tRNA_SAD"/>
    <property type="match status" value="1"/>
</dbReference>
<dbReference type="InterPro" id="IPR033728">
    <property type="entry name" value="ThrRS_core"/>
</dbReference>
<feature type="domain" description="TGS" evidence="16">
    <location>
        <begin position="1"/>
        <end position="67"/>
    </location>
</feature>
<keyword evidence="5 14" id="KW-0436">Ligase</keyword>
<dbReference type="PROSITE" id="PS51880">
    <property type="entry name" value="TGS"/>
    <property type="match status" value="1"/>
</dbReference>
<evidence type="ECO:0000259" key="16">
    <source>
        <dbReference type="PROSITE" id="PS51880"/>
    </source>
</evidence>
<keyword evidence="7 14" id="KW-0547">Nucleotide-binding</keyword>
<dbReference type="GO" id="GO:0046872">
    <property type="term" value="F:metal ion binding"/>
    <property type="evidence" value="ECO:0007669"/>
    <property type="project" value="UniProtKB-KW"/>
</dbReference>
<dbReference type="Gene3D" id="3.30.980.10">
    <property type="entry name" value="Threonyl-trna Synthetase, Chain A, domain 2"/>
    <property type="match status" value="1"/>
</dbReference>
<dbReference type="CDD" id="cd00771">
    <property type="entry name" value="ThrRS_core"/>
    <property type="match status" value="1"/>
</dbReference>
<dbReference type="FunFam" id="3.30.930.10:FF:000019">
    <property type="entry name" value="Threonine--tRNA ligase"/>
    <property type="match status" value="1"/>
</dbReference>
<evidence type="ECO:0000256" key="12">
    <source>
        <dbReference type="ARBA" id="ARBA00023146"/>
    </source>
</evidence>
<protein>
    <recommendedName>
        <fullName evidence="14">Threonine--tRNA ligase</fullName>
        <ecNumber evidence="14">6.1.1.3</ecNumber>
    </recommendedName>
    <alternativeName>
        <fullName evidence="14">Threonyl-tRNA synthetase</fullName>
        <shortName evidence="14">ThrRS</shortName>
    </alternativeName>
</protein>
<dbReference type="PANTHER" id="PTHR11451:SF44">
    <property type="entry name" value="THREONINE--TRNA LIGASE, CHLOROPLASTIC_MITOCHONDRIAL 2"/>
    <property type="match status" value="1"/>
</dbReference>
<dbReference type="Gene3D" id="3.40.50.800">
    <property type="entry name" value="Anticodon-binding domain"/>
    <property type="match status" value="1"/>
</dbReference>
<evidence type="ECO:0000313" key="17">
    <source>
        <dbReference type="EMBL" id="MBB5804213.1"/>
    </source>
</evidence>
<dbReference type="GO" id="GO:0005737">
    <property type="term" value="C:cytoplasm"/>
    <property type="evidence" value="ECO:0007669"/>
    <property type="project" value="UniProtKB-SubCell"/>
</dbReference>
<keyword evidence="4 14" id="KW-0820">tRNA-binding</keyword>
<dbReference type="InterPro" id="IPR004154">
    <property type="entry name" value="Anticodon-bd"/>
</dbReference>
<dbReference type="InterPro" id="IPR012947">
    <property type="entry name" value="tRNA_SAD"/>
</dbReference>
<dbReference type="PROSITE" id="PS50862">
    <property type="entry name" value="AA_TRNA_LIGASE_II"/>
    <property type="match status" value="1"/>
</dbReference>
<organism evidence="17 18">
    <name type="scientific">Saccharothrix ecbatanensis</name>
    <dbReference type="NCBI Taxonomy" id="1105145"/>
    <lineage>
        <taxon>Bacteria</taxon>
        <taxon>Bacillati</taxon>
        <taxon>Actinomycetota</taxon>
        <taxon>Actinomycetes</taxon>
        <taxon>Pseudonocardiales</taxon>
        <taxon>Pseudonocardiaceae</taxon>
        <taxon>Saccharothrix</taxon>
    </lineage>
</organism>
<evidence type="ECO:0000256" key="8">
    <source>
        <dbReference type="ARBA" id="ARBA00022833"/>
    </source>
</evidence>
<feature type="binding site" evidence="14">
    <location>
        <position position="547"/>
    </location>
    <ligand>
        <name>Zn(2+)</name>
        <dbReference type="ChEBI" id="CHEBI:29105"/>
        <note>catalytic</note>
    </ligand>
</feature>
<evidence type="ECO:0000256" key="11">
    <source>
        <dbReference type="ARBA" id="ARBA00022917"/>
    </source>
</evidence>
<feature type="binding site" evidence="14">
    <location>
        <position position="369"/>
    </location>
    <ligand>
        <name>Zn(2+)</name>
        <dbReference type="ChEBI" id="CHEBI:29105"/>
        <note>catalytic</note>
    </ligand>
</feature>
<evidence type="ECO:0000256" key="7">
    <source>
        <dbReference type="ARBA" id="ARBA00022741"/>
    </source>
</evidence>
<name>A0A7W9HKY1_9PSEU</name>
<evidence type="ECO:0000256" key="6">
    <source>
        <dbReference type="ARBA" id="ARBA00022723"/>
    </source>
</evidence>
<dbReference type="InterPro" id="IPR045864">
    <property type="entry name" value="aa-tRNA-synth_II/BPL/LPL"/>
</dbReference>
<comment type="caution">
    <text evidence="14">Lacks conserved residue(s) required for the propagation of feature annotation.</text>
</comment>
<dbReference type="InterPro" id="IPR004095">
    <property type="entry name" value="TGS"/>
</dbReference>
<dbReference type="InterPro" id="IPR006195">
    <property type="entry name" value="aa-tRNA-synth_II"/>
</dbReference>
<comment type="subcellular location">
    <subcellularLocation>
        <location evidence="1 14">Cytoplasm</location>
    </subcellularLocation>
</comment>
<dbReference type="GO" id="GO:0006435">
    <property type="term" value="P:threonyl-tRNA aminoacylation"/>
    <property type="evidence" value="ECO:0007669"/>
    <property type="project" value="UniProtKB-UniRule"/>
</dbReference>
<comment type="catalytic activity">
    <reaction evidence="13 14">
        <text>tRNA(Thr) + L-threonine + ATP = L-threonyl-tRNA(Thr) + AMP + diphosphate + H(+)</text>
        <dbReference type="Rhea" id="RHEA:24624"/>
        <dbReference type="Rhea" id="RHEA-COMP:9670"/>
        <dbReference type="Rhea" id="RHEA-COMP:9704"/>
        <dbReference type="ChEBI" id="CHEBI:15378"/>
        <dbReference type="ChEBI" id="CHEBI:30616"/>
        <dbReference type="ChEBI" id="CHEBI:33019"/>
        <dbReference type="ChEBI" id="CHEBI:57926"/>
        <dbReference type="ChEBI" id="CHEBI:78442"/>
        <dbReference type="ChEBI" id="CHEBI:78534"/>
        <dbReference type="ChEBI" id="CHEBI:456215"/>
        <dbReference type="EC" id="6.1.1.3"/>
    </reaction>
</comment>
<keyword evidence="9 14" id="KW-0067">ATP-binding</keyword>
<dbReference type="EMBL" id="JACHMO010000001">
    <property type="protein sequence ID" value="MBB5804213.1"/>
    <property type="molecule type" value="Genomic_DNA"/>
</dbReference>
<sequence>MSQPRPAAAPTPPRVVVPAGTTAGTAVREAGLPGKGPDAVVVVRDPEGHLRDLSWTPQVDVEVEAVAADTADGRSVIRHSTAHVLAQAVQQQFPDAKLGIGPPVKDGFYYDFKVDKPFTPEDLQALEKRMKSIIKGAQRFNRRVVESVDAAKSELAAEPFKLELVDIKSDVDTAEVMEVGGGELTIYDNLDPRSGDRVWGDLCRGPHVPTTKHIPAFKLTRVAAAYWRGNEKNPQLQRIYGTAWESQEALDKHLELLAEAERRDHRKLGVELDLFSFPDEIGSGLAVFHPKGGIIRKAMEDYSRARHAEEDYEFVYSPHITKGNLFETSGHLDWYKDGMYPAMHLDAEYDDDGKLRKPGQDYYLKPMNCPFHDLIFKSRGRSYRELPLRMFEFGSVYRYEKSGVIHGLTRVRGMTQDDAHIFCTPDQVQDELKSLLSFVLGLLRDYGLDDFYLELSTRNDEKYVGSDEVWEKATEALREAAEDSGLELVPDPGGAAFYGPKISVQAKDALGRTWQMSTIQLDFTLPERFELEYTGSDGARQRPVMIHRALFGSIERFFGVLTEHYAGAFPAWLAPVQVVGIPIADEHVDHLLAVAKQLKAKGIRVEVDASDDRMQKKIRNHTTQKVPFMLLAGGKDVEQGAVSFRFRDGTQINGVPVERAVETVVDWVARRENSSPTAELVQ</sequence>
<dbReference type="HAMAP" id="MF_00184">
    <property type="entry name" value="Thr_tRNA_synth"/>
    <property type="match status" value="1"/>
</dbReference>
<evidence type="ECO:0000256" key="14">
    <source>
        <dbReference type="HAMAP-Rule" id="MF_00184"/>
    </source>
</evidence>
<dbReference type="Gene3D" id="3.30.54.20">
    <property type="match status" value="1"/>
</dbReference>